<dbReference type="Pfam" id="PF14082">
    <property type="entry name" value="SduA_C"/>
    <property type="match status" value="1"/>
</dbReference>
<dbReference type="RefSeq" id="WP_219912111.1">
    <property type="nucleotide sequence ID" value="NZ_PVNG01000015.1"/>
</dbReference>
<dbReference type="PANTHER" id="PTHR35149:SF2">
    <property type="entry name" value="DUF262 DOMAIN-CONTAINING PROTEIN"/>
    <property type="match status" value="1"/>
</dbReference>
<dbReference type="InterPro" id="IPR004919">
    <property type="entry name" value="GmrSD_N"/>
</dbReference>
<dbReference type="PANTHER" id="PTHR35149">
    <property type="entry name" value="SLL5132 PROTEIN"/>
    <property type="match status" value="1"/>
</dbReference>
<keyword evidence="4" id="KW-1185">Reference proteome</keyword>
<reference evidence="3 4" key="1">
    <citation type="submission" date="2018-03" db="EMBL/GenBank/DDBJ databases">
        <title>Genomic Encyclopedia of Type Strains, Phase III (KMG-III): the genomes of soil and plant-associated and newly described type strains.</title>
        <authorList>
            <person name="Whitman W."/>
        </authorList>
    </citation>
    <scope>NUCLEOTIDE SEQUENCE [LARGE SCALE GENOMIC DNA]</scope>
    <source>
        <strain evidence="3 4">CGMCC 4.7104</strain>
    </source>
</reference>
<dbReference type="EMBL" id="PVNG01000015">
    <property type="protein sequence ID" value="PRX61436.1"/>
    <property type="molecule type" value="Genomic_DNA"/>
</dbReference>
<evidence type="ECO:0000313" key="3">
    <source>
        <dbReference type="EMBL" id="PRX61436.1"/>
    </source>
</evidence>
<evidence type="ECO:0000259" key="1">
    <source>
        <dbReference type="Pfam" id="PF03235"/>
    </source>
</evidence>
<dbReference type="Proteomes" id="UP000238312">
    <property type="component" value="Unassembled WGS sequence"/>
</dbReference>
<protein>
    <submittedName>
        <fullName evidence="3">Uncharacterized protein DUF262</fullName>
    </submittedName>
</protein>
<feature type="domain" description="Shedu protein SduA C-terminal" evidence="2">
    <location>
        <begin position="238"/>
        <end position="416"/>
    </location>
</feature>
<evidence type="ECO:0000259" key="2">
    <source>
        <dbReference type="Pfam" id="PF14082"/>
    </source>
</evidence>
<evidence type="ECO:0000313" key="4">
    <source>
        <dbReference type="Proteomes" id="UP000238312"/>
    </source>
</evidence>
<organism evidence="3 4">
    <name type="scientific">Nonomuraea fuscirosea</name>
    <dbReference type="NCBI Taxonomy" id="1291556"/>
    <lineage>
        <taxon>Bacteria</taxon>
        <taxon>Bacillati</taxon>
        <taxon>Actinomycetota</taxon>
        <taxon>Actinomycetes</taxon>
        <taxon>Streptosporangiales</taxon>
        <taxon>Streptosporangiaceae</taxon>
        <taxon>Nonomuraea</taxon>
    </lineage>
</organism>
<dbReference type="InterPro" id="IPR025359">
    <property type="entry name" value="SduA_C"/>
</dbReference>
<proteinExistence type="predicted"/>
<accession>A0A2T0MSH0</accession>
<feature type="domain" description="GmrSD restriction endonucleases N-terminal" evidence="1">
    <location>
        <begin position="12"/>
        <end position="172"/>
    </location>
</feature>
<comment type="caution">
    <text evidence="3">The sequence shown here is derived from an EMBL/GenBank/DDBJ whole genome shotgun (WGS) entry which is preliminary data.</text>
</comment>
<sequence length="428" mass="47768">MLTTQSTSIQFLLSAGRQYITPPHGRGYTWEVSQLKFFWEDLSSHSQSFSEMQGPFMGTMILQSPKDSDGTRWIIVDGQNRLMTAMVGLCAIRDHFPDLFVDIGCDIIPLEADRAALHAITEGRRDAMSASTSITRAYDFFRKQVATLDRDTAANVARVILSCPVVAFEVDDDFSSRVLSRFYDYDPRTLRSLIIDDESASDVIALANRRKQVGIFRRYLEDDDYFLQEASRLSDSGKKELVWQKFFERNPWILGASLAGQLLTSWNPTQLEQIVAGASVAGSGKRVDALLRTSGVIKSMVLAEIKTHDTPLLQREYRSGCWGPSEHLAGGIVQLQGTVYRAIQSIGEQLHDRDDDGADIPGADTYLIRPKSYLVIGQLSSLLGQSGGVHADKLRSFELFRRHIIEPEIVTFDELLARAEAIAGIKPL</sequence>
<name>A0A2T0MSH0_9ACTN</name>
<gene>
    <name evidence="3" type="ORF">B0I32_115291</name>
</gene>
<dbReference type="AlphaFoldDB" id="A0A2T0MSH0"/>
<dbReference type="Pfam" id="PF03235">
    <property type="entry name" value="GmrSD_N"/>
    <property type="match status" value="1"/>
</dbReference>